<accession>A0ABD5XX40</accession>
<dbReference type="EMBL" id="JBHTAS010000001">
    <property type="protein sequence ID" value="MFC7139186.1"/>
    <property type="molecule type" value="Genomic_DNA"/>
</dbReference>
<evidence type="ECO:0008006" key="3">
    <source>
        <dbReference type="Google" id="ProtNLM"/>
    </source>
</evidence>
<protein>
    <recommendedName>
        <fullName evidence="3">SpoIIAA-like</fullName>
    </recommendedName>
</protein>
<gene>
    <name evidence="1" type="ORF">ACFQMA_04955</name>
</gene>
<proteinExistence type="predicted"/>
<name>A0ABD5XX40_9EURY</name>
<sequence length="133" mass="14974">MSAETIEDTKNYTIEWDDDIGAVVFTWDEYVSGQTFRDACEALLDAIKRKNASKSLTDTRGVNAHDAEDQEWLQNDWMPRALDVGLEYSAVVHPDSVISEMDVENMMDGVEPSGAKPLLTSDMNEAREWIADK</sequence>
<dbReference type="AlphaFoldDB" id="A0ABD5XX40"/>
<dbReference type="Proteomes" id="UP001596432">
    <property type="component" value="Unassembled WGS sequence"/>
</dbReference>
<reference evidence="1 2" key="1">
    <citation type="journal article" date="2019" name="Int. J. Syst. Evol. Microbiol.">
        <title>The Global Catalogue of Microorganisms (GCM) 10K type strain sequencing project: providing services to taxonomists for standard genome sequencing and annotation.</title>
        <authorList>
            <consortium name="The Broad Institute Genomics Platform"/>
            <consortium name="The Broad Institute Genome Sequencing Center for Infectious Disease"/>
            <person name="Wu L."/>
            <person name="Ma J."/>
        </authorList>
    </citation>
    <scope>NUCLEOTIDE SEQUENCE [LARGE SCALE GENOMIC DNA]</scope>
    <source>
        <strain evidence="1 2">XZYJT29</strain>
    </source>
</reference>
<organism evidence="1 2">
    <name type="scientific">Halosimplex aquaticum</name>
    <dbReference type="NCBI Taxonomy" id="3026162"/>
    <lineage>
        <taxon>Archaea</taxon>
        <taxon>Methanobacteriati</taxon>
        <taxon>Methanobacteriota</taxon>
        <taxon>Stenosarchaea group</taxon>
        <taxon>Halobacteria</taxon>
        <taxon>Halobacteriales</taxon>
        <taxon>Haloarculaceae</taxon>
        <taxon>Halosimplex</taxon>
    </lineage>
</organism>
<evidence type="ECO:0000313" key="2">
    <source>
        <dbReference type="Proteomes" id="UP001596432"/>
    </source>
</evidence>
<keyword evidence="2" id="KW-1185">Reference proteome</keyword>
<comment type="caution">
    <text evidence="1">The sequence shown here is derived from an EMBL/GenBank/DDBJ whole genome shotgun (WGS) entry which is preliminary data.</text>
</comment>
<dbReference type="RefSeq" id="WP_274324784.1">
    <property type="nucleotide sequence ID" value="NZ_CP118158.1"/>
</dbReference>
<dbReference type="GeneID" id="78819437"/>
<evidence type="ECO:0000313" key="1">
    <source>
        <dbReference type="EMBL" id="MFC7139186.1"/>
    </source>
</evidence>